<proteinExistence type="predicted"/>
<name>A0ACC2G073_DALPE</name>
<evidence type="ECO:0000313" key="1">
    <source>
        <dbReference type="EMBL" id="KAJ7996946.1"/>
    </source>
</evidence>
<dbReference type="EMBL" id="CM055746">
    <property type="protein sequence ID" value="KAJ7996946.1"/>
    <property type="molecule type" value="Genomic_DNA"/>
</dbReference>
<keyword evidence="2" id="KW-1185">Reference proteome</keyword>
<dbReference type="Proteomes" id="UP001157502">
    <property type="component" value="Chromosome 19"/>
</dbReference>
<sequence>MSPRWTVGKLQECPDSNSKECFYRRTLDGCPAVQTVPKPAQRQPQHGGTMGVTAAILQGTIPAPLSASCAIMLSTTLNHKIAMQ</sequence>
<protein>
    <submittedName>
        <fullName evidence="1">Uncharacterized protein</fullName>
    </submittedName>
</protein>
<reference evidence="1" key="1">
    <citation type="submission" date="2021-05" db="EMBL/GenBank/DDBJ databases">
        <authorList>
            <person name="Pan Q."/>
            <person name="Jouanno E."/>
            <person name="Zahm M."/>
            <person name="Klopp C."/>
            <person name="Cabau C."/>
            <person name="Louis A."/>
            <person name="Berthelot C."/>
            <person name="Parey E."/>
            <person name="Roest Crollius H."/>
            <person name="Montfort J."/>
            <person name="Robinson-Rechavi M."/>
            <person name="Bouchez O."/>
            <person name="Lampietro C."/>
            <person name="Lopez Roques C."/>
            <person name="Donnadieu C."/>
            <person name="Postlethwait J."/>
            <person name="Bobe J."/>
            <person name="Dillon D."/>
            <person name="Chandos A."/>
            <person name="von Hippel F."/>
            <person name="Guiguen Y."/>
        </authorList>
    </citation>
    <scope>NUCLEOTIDE SEQUENCE</scope>
    <source>
        <strain evidence="1">YG-Jan2019</strain>
    </source>
</reference>
<gene>
    <name evidence="1" type="ORF">DPEC_G00223790</name>
</gene>
<evidence type="ECO:0000313" key="2">
    <source>
        <dbReference type="Proteomes" id="UP001157502"/>
    </source>
</evidence>
<accession>A0ACC2G073</accession>
<organism evidence="1 2">
    <name type="scientific">Dallia pectoralis</name>
    <name type="common">Alaska blackfish</name>
    <dbReference type="NCBI Taxonomy" id="75939"/>
    <lineage>
        <taxon>Eukaryota</taxon>
        <taxon>Metazoa</taxon>
        <taxon>Chordata</taxon>
        <taxon>Craniata</taxon>
        <taxon>Vertebrata</taxon>
        <taxon>Euteleostomi</taxon>
        <taxon>Actinopterygii</taxon>
        <taxon>Neopterygii</taxon>
        <taxon>Teleostei</taxon>
        <taxon>Protacanthopterygii</taxon>
        <taxon>Esociformes</taxon>
        <taxon>Umbridae</taxon>
        <taxon>Dallia</taxon>
    </lineage>
</organism>
<comment type="caution">
    <text evidence="1">The sequence shown here is derived from an EMBL/GenBank/DDBJ whole genome shotgun (WGS) entry which is preliminary data.</text>
</comment>